<keyword evidence="1" id="KW-0732">Signal</keyword>
<protein>
    <submittedName>
        <fullName evidence="2">Uncharacterized protein</fullName>
    </submittedName>
</protein>
<accession>A0ABQ8UPY8</accession>
<name>A0ABQ8UPY8_9EUKA</name>
<keyword evidence="3" id="KW-1185">Reference proteome</keyword>
<feature type="signal peptide" evidence="1">
    <location>
        <begin position="1"/>
        <end position="16"/>
    </location>
</feature>
<evidence type="ECO:0000313" key="2">
    <source>
        <dbReference type="EMBL" id="KAJ4459605.1"/>
    </source>
</evidence>
<reference evidence="2" key="1">
    <citation type="journal article" date="2022" name="bioRxiv">
        <title>Genomics of Preaxostyla Flagellates Illuminates Evolutionary Transitions and the Path Towards Mitochondrial Loss.</title>
        <authorList>
            <person name="Novak L.V.F."/>
            <person name="Treitli S.C."/>
            <person name="Pyrih J."/>
            <person name="Halakuc P."/>
            <person name="Pipaliya S.V."/>
            <person name="Vacek V."/>
            <person name="Brzon O."/>
            <person name="Soukal P."/>
            <person name="Eme L."/>
            <person name="Dacks J.B."/>
            <person name="Karnkowska A."/>
            <person name="Elias M."/>
            <person name="Hampl V."/>
        </authorList>
    </citation>
    <scope>NUCLEOTIDE SEQUENCE</scope>
    <source>
        <strain evidence="2">RCP-MX</strain>
    </source>
</reference>
<gene>
    <name evidence="2" type="ORF">PAPYR_4336</name>
</gene>
<organism evidence="2 3">
    <name type="scientific">Paratrimastix pyriformis</name>
    <dbReference type="NCBI Taxonomy" id="342808"/>
    <lineage>
        <taxon>Eukaryota</taxon>
        <taxon>Metamonada</taxon>
        <taxon>Preaxostyla</taxon>
        <taxon>Paratrimastigidae</taxon>
        <taxon>Paratrimastix</taxon>
    </lineage>
</organism>
<feature type="chain" id="PRO_5045239151" evidence="1">
    <location>
        <begin position="17"/>
        <end position="377"/>
    </location>
</feature>
<dbReference type="EMBL" id="JAPMOS010000018">
    <property type="protein sequence ID" value="KAJ4459605.1"/>
    <property type="molecule type" value="Genomic_DNA"/>
</dbReference>
<evidence type="ECO:0000256" key="1">
    <source>
        <dbReference type="SAM" id="SignalP"/>
    </source>
</evidence>
<dbReference type="Proteomes" id="UP001141327">
    <property type="component" value="Unassembled WGS sequence"/>
</dbReference>
<proteinExistence type="predicted"/>
<comment type="caution">
    <text evidence="2">The sequence shown here is derived from an EMBL/GenBank/DDBJ whole genome shotgun (WGS) entry which is preliminary data.</text>
</comment>
<evidence type="ECO:0000313" key="3">
    <source>
        <dbReference type="Proteomes" id="UP001141327"/>
    </source>
</evidence>
<sequence>MLGRVFLLGLASTCLAANWLYGAVTHPYNKDPEKCGNTVEFFQLDSETGLFADSRWTLTVDPCPNRIRFYRDKYAIVLNSNDHAVNESSYSVTILRRASLVNSATPYEFVSRTTLDSEPFDVAFIEPTAGHPQAVVTVFDQAPLGGLHFISLDSSAETAFLPLPLAASLALVPNEDGTTVGASRLLVLSNASLCVVAAPGGQQPSLESTWDLFADMVDCSVLGMHPTGRYAVVPNSSPFSSLGNTVSAVGITRMPSGPLQLKMLNRISANISDPFGAVYGPDPSALLLTQCEKGRLAILRSNERTGHIAPGPEVAGSYPLVGRPAMVRGPGLVVVGALSAVHSLRMQGDRVEALAKAATAPGTEGVIGDVAIEMQDA</sequence>